<dbReference type="Proteomes" id="UP000283128">
    <property type="component" value="Unassembled WGS sequence"/>
</dbReference>
<organism evidence="2 3">
    <name type="scientific">Streptomyces antnestii</name>
    <dbReference type="NCBI Taxonomy" id="2494256"/>
    <lineage>
        <taxon>Bacteria</taxon>
        <taxon>Bacillati</taxon>
        <taxon>Actinomycetota</taxon>
        <taxon>Actinomycetes</taxon>
        <taxon>Kitasatosporales</taxon>
        <taxon>Streptomycetaceae</taxon>
        <taxon>Streptomyces</taxon>
    </lineage>
</organism>
<keyword evidence="3" id="KW-1185">Reference proteome</keyword>
<evidence type="ECO:0000313" key="3">
    <source>
        <dbReference type="Proteomes" id="UP000283128"/>
    </source>
</evidence>
<reference evidence="2 3" key="1">
    <citation type="submission" date="2019-01" db="EMBL/GenBank/DDBJ databases">
        <title>Genome sequences of Streptomyces and Rhizobium isolates collected from root and soil.</title>
        <authorList>
            <person name="Chhettri S."/>
            <person name="Sevigny J.L."/>
            <person name="Sen A."/>
            <person name="Ennis N."/>
            <person name="Tisa L."/>
        </authorList>
    </citation>
    <scope>NUCLEOTIDE SEQUENCE [LARGE SCALE GENOMIC DNA]</scope>
    <source>
        <strain evidence="2 3">San01</strain>
    </source>
</reference>
<dbReference type="AlphaFoldDB" id="A0A3S2VK34"/>
<accession>A0A3S2VK34</accession>
<evidence type="ECO:0000313" key="2">
    <source>
        <dbReference type="EMBL" id="RVU27656.1"/>
    </source>
</evidence>
<dbReference type="EMBL" id="RZYA01000002">
    <property type="protein sequence ID" value="RVU27656.1"/>
    <property type="molecule type" value="Genomic_DNA"/>
</dbReference>
<proteinExistence type="predicted"/>
<name>A0A3S2VK34_9ACTN</name>
<protein>
    <submittedName>
        <fullName evidence="2">Uncharacterized protein</fullName>
    </submittedName>
</protein>
<sequence length="65" mass="7028">MASMTHTHIRTAPQPRTRFGSVSGERSSRDVASAEDRDWPTDTQVSNWAESAALSGYGPTASSFL</sequence>
<comment type="caution">
    <text evidence="2">The sequence shown here is derived from an EMBL/GenBank/DDBJ whole genome shotgun (WGS) entry which is preliminary data.</text>
</comment>
<dbReference type="OrthoDB" id="4251580at2"/>
<gene>
    <name evidence="2" type="ORF">EOT10_04900</name>
</gene>
<feature type="region of interest" description="Disordered" evidence="1">
    <location>
        <begin position="1"/>
        <end position="45"/>
    </location>
</feature>
<feature type="compositionally biased region" description="Basic and acidic residues" evidence="1">
    <location>
        <begin position="26"/>
        <end position="40"/>
    </location>
</feature>
<evidence type="ECO:0000256" key="1">
    <source>
        <dbReference type="SAM" id="MobiDB-lite"/>
    </source>
</evidence>